<proteinExistence type="inferred from homology"/>
<evidence type="ECO:0000256" key="3">
    <source>
        <dbReference type="SAM" id="MobiDB-lite"/>
    </source>
</evidence>
<keyword evidence="5" id="KW-1185">Reference proteome</keyword>
<dbReference type="PANTHER" id="PTHR10358">
    <property type="entry name" value="ENDOSULFINE"/>
    <property type="match status" value="1"/>
</dbReference>
<dbReference type="PANTHER" id="PTHR10358:SF6">
    <property type="entry name" value="ENDOSULFINE, ISOFORM A"/>
    <property type="match status" value="1"/>
</dbReference>
<evidence type="ECO:0000313" key="4">
    <source>
        <dbReference type="EMBL" id="KAF9327985.1"/>
    </source>
</evidence>
<feature type="compositionally biased region" description="Polar residues" evidence="3">
    <location>
        <begin position="1"/>
        <end position="21"/>
    </location>
</feature>
<dbReference type="AlphaFoldDB" id="A0A9P5SFZ6"/>
<feature type="region of interest" description="Disordered" evidence="3">
    <location>
        <begin position="1"/>
        <end position="23"/>
    </location>
</feature>
<evidence type="ECO:0000313" key="5">
    <source>
        <dbReference type="Proteomes" id="UP000696485"/>
    </source>
</evidence>
<comment type="caution">
    <text evidence="4">The sequence shown here is derived from an EMBL/GenBank/DDBJ whole genome shotgun (WGS) entry which is preliminary data.</text>
</comment>
<organism evidence="4 5">
    <name type="scientific">Podila minutissima</name>
    <dbReference type="NCBI Taxonomy" id="64525"/>
    <lineage>
        <taxon>Eukaryota</taxon>
        <taxon>Fungi</taxon>
        <taxon>Fungi incertae sedis</taxon>
        <taxon>Mucoromycota</taxon>
        <taxon>Mortierellomycotina</taxon>
        <taxon>Mortierellomycetes</taxon>
        <taxon>Mortierellales</taxon>
        <taxon>Mortierellaceae</taxon>
        <taxon>Podila</taxon>
    </lineage>
</organism>
<sequence>MASPLSVATQPAFSPAQTLTEQEQKLQRMYGKLPQHKNLLGKLRSPDRKYFDSGDYALSKAGKINIPVGLQHPSPEAIPHTNPHQATSGSISPIRESPLLHQTGFSVPRTQ</sequence>
<dbReference type="EMBL" id="JAAAUY010000607">
    <property type="protein sequence ID" value="KAF9327985.1"/>
    <property type="molecule type" value="Genomic_DNA"/>
</dbReference>
<name>A0A9P5SFZ6_9FUNG</name>
<dbReference type="GO" id="GO:0004864">
    <property type="term" value="F:protein phosphatase inhibitor activity"/>
    <property type="evidence" value="ECO:0007669"/>
    <property type="project" value="TreeGrafter"/>
</dbReference>
<evidence type="ECO:0000256" key="1">
    <source>
        <dbReference type="ARBA" id="ARBA00010520"/>
    </source>
</evidence>
<dbReference type="Proteomes" id="UP000696485">
    <property type="component" value="Unassembled WGS sequence"/>
</dbReference>
<accession>A0A9P5SFZ6</accession>
<gene>
    <name evidence="4" type="ORF">BG006_008777</name>
</gene>
<dbReference type="GO" id="GO:0005737">
    <property type="term" value="C:cytoplasm"/>
    <property type="evidence" value="ECO:0007669"/>
    <property type="project" value="TreeGrafter"/>
</dbReference>
<reference evidence="4" key="1">
    <citation type="journal article" date="2020" name="Fungal Divers.">
        <title>Resolving the Mortierellaceae phylogeny through synthesis of multi-gene phylogenetics and phylogenomics.</title>
        <authorList>
            <person name="Vandepol N."/>
            <person name="Liber J."/>
            <person name="Desiro A."/>
            <person name="Na H."/>
            <person name="Kennedy M."/>
            <person name="Barry K."/>
            <person name="Grigoriev I.V."/>
            <person name="Miller A.N."/>
            <person name="O'Donnell K."/>
            <person name="Stajich J.E."/>
            <person name="Bonito G."/>
        </authorList>
    </citation>
    <scope>NUCLEOTIDE SEQUENCE</scope>
    <source>
        <strain evidence="4">NVP1</strain>
    </source>
</reference>
<feature type="compositionally biased region" description="Polar residues" evidence="3">
    <location>
        <begin position="82"/>
        <end position="91"/>
    </location>
</feature>
<comment type="similarity">
    <text evidence="1 2">Belongs to the endosulfine family.</text>
</comment>
<evidence type="ECO:0000256" key="2">
    <source>
        <dbReference type="RuleBase" id="RU363120"/>
    </source>
</evidence>
<comment type="function">
    <text evidence="2">Plays an essential role in initiation of the G0 program by preventing the degradation of specific nutrient-regulated mRNAs via the 5'-3' mRNA decay pathway.</text>
</comment>
<feature type="region of interest" description="Disordered" evidence="3">
    <location>
        <begin position="67"/>
        <end position="111"/>
    </location>
</feature>
<dbReference type="Pfam" id="PF04667">
    <property type="entry name" value="Endosulfine"/>
    <property type="match status" value="1"/>
</dbReference>
<dbReference type="InterPro" id="IPR006760">
    <property type="entry name" value="Endosulphine"/>
</dbReference>
<protein>
    <recommendedName>
        <fullName evidence="2">mRNA stability protein</fullName>
    </recommendedName>
</protein>